<evidence type="ECO:0000256" key="1">
    <source>
        <dbReference type="ARBA" id="ARBA00008777"/>
    </source>
</evidence>
<evidence type="ECO:0000256" key="3">
    <source>
        <dbReference type="ARBA" id="ARBA00023274"/>
    </source>
</evidence>
<organism evidence="6 7">
    <name type="scientific">Candidatus Komeilibacteria bacterium CG_4_10_14_0_8_um_filter_37_78</name>
    <dbReference type="NCBI Taxonomy" id="1974471"/>
    <lineage>
        <taxon>Bacteria</taxon>
        <taxon>Candidatus Komeiliibacteriota</taxon>
    </lineage>
</organism>
<gene>
    <name evidence="4" type="primary">rplQ</name>
    <name evidence="6" type="ORF">COY67_02350</name>
</gene>
<dbReference type="AlphaFoldDB" id="A0A2M7RCP1"/>
<name>A0A2M7RCP1_9BACT</name>
<dbReference type="PANTHER" id="PTHR14413:SF16">
    <property type="entry name" value="LARGE RIBOSOMAL SUBUNIT PROTEIN BL17M"/>
    <property type="match status" value="1"/>
</dbReference>
<reference evidence="7" key="1">
    <citation type="submission" date="2017-09" db="EMBL/GenBank/DDBJ databases">
        <title>Depth-based differentiation of microbial function through sediment-hosted aquifers and enrichment of novel symbionts in the deep terrestrial subsurface.</title>
        <authorList>
            <person name="Probst A.J."/>
            <person name="Ladd B."/>
            <person name="Jarett J.K."/>
            <person name="Geller-Mcgrath D.E."/>
            <person name="Sieber C.M.K."/>
            <person name="Emerson J.B."/>
            <person name="Anantharaman K."/>
            <person name="Thomas B.C."/>
            <person name="Malmstrom R."/>
            <person name="Stieglmeier M."/>
            <person name="Klingl A."/>
            <person name="Woyke T."/>
            <person name="Ryan C.M."/>
            <person name="Banfield J.F."/>
        </authorList>
    </citation>
    <scope>NUCLEOTIDE SEQUENCE [LARGE SCALE GENOMIC DNA]</scope>
</reference>
<evidence type="ECO:0000313" key="7">
    <source>
        <dbReference type="Proteomes" id="UP000228689"/>
    </source>
</evidence>
<dbReference type="EMBL" id="PFMC01000061">
    <property type="protein sequence ID" value="PIY94528.1"/>
    <property type="molecule type" value="Genomic_DNA"/>
</dbReference>
<comment type="similarity">
    <text evidence="1 4 5">Belongs to the bacterial ribosomal protein bL17 family.</text>
</comment>
<dbReference type="InterPro" id="IPR000456">
    <property type="entry name" value="Ribosomal_bL17"/>
</dbReference>
<dbReference type="InterPro" id="IPR047859">
    <property type="entry name" value="Ribosomal_bL17_CS"/>
</dbReference>
<comment type="caution">
    <text evidence="6">The sequence shown here is derived from an EMBL/GenBank/DDBJ whole genome shotgun (WGS) entry which is preliminary data.</text>
</comment>
<evidence type="ECO:0000313" key="6">
    <source>
        <dbReference type="EMBL" id="PIY94528.1"/>
    </source>
</evidence>
<dbReference type="InterPro" id="IPR036373">
    <property type="entry name" value="Ribosomal_bL17_sf"/>
</dbReference>
<keyword evidence="2 4" id="KW-0689">Ribosomal protein</keyword>
<evidence type="ECO:0000256" key="4">
    <source>
        <dbReference type="HAMAP-Rule" id="MF_01368"/>
    </source>
</evidence>
<dbReference type="PROSITE" id="PS01167">
    <property type="entry name" value="RIBOSOMAL_L17"/>
    <property type="match status" value="1"/>
</dbReference>
<evidence type="ECO:0000256" key="2">
    <source>
        <dbReference type="ARBA" id="ARBA00022980"/>
    </source>
</evidence>
<dbReference type="Pfam" id="PF01196">
    <property type="entry name" value="Ribosomal_L17"/>
    <property type="match status" value="1"/>
</dbReference>
<dbReference type="Gene3D" id="3.90.1030.10">
    <property type="entry name" value="Ribosomal protein L17"/>
    <property type="match status" value="1"/>
</dbReference>
<sequence length="116" mass="13124">MRHNKTTVKSKRTQAHRDALLNNLAAQLFLYESIKTTEAKAKALRVYAEPMITKAKEGKLHTRRQILGQLPIASAVKKLYDIIGPRYKDRQGGYLRIIKLGNRQGDGAKVVKIELV</sequence>
<comment type="subunit">
    <text evidence="4">Part of the 50S ribosomal subunit. Contacts protein L32.</text>
</comment>
<accession>A0A2M7RCP1</accession>
<proteinExistence type="inferred from homology"/>
<protein>
    <recommendedName>
        <fullName evidence="4">Large ribosomal subunit protein bL17</fullName>
    </recommendedName>
</protein>
<dbReference type="GO" id="GO:0022625">
    <property type="term" value="C:cytosolic large ribosomal subunit"/>
    <property type="evidence" value="ECO:0007669"/>
    <property type="project" value="TreeGrafter"/>
</dbReference>
<evidence type="ECO:0000256" key="5">
    <source>
        <dbReference type="RuleBase" id="RU000660"/>
    </source>
</evidence>
<dbReference type="SUPFAM" id="SSF64263">
    <property type="entry name" value="Prokaryotic ribosomal protein L17"/>
    <property type="match status" value="1"/>
</dbReference>
<keyword evidence="3 4" id="KW-0687">Ribonucleoprotein</keyword>
<dbReference type="GO" id="GO:0003735">
    <property type="term" value="F:structural constituent of ribosome"/>
    <property type="evidence" value="ECO:0007669"/>
    <property type="project" value="InterPro"/>
</dbReference>
<dbReference type="Proteomes" id="UP000228689">
    <property type="component" value="Unassembled WGS sequence"/>
</dbReference>
<dbReference type="GO" id="GO:0006412">
    <property type="term" value="P:translation"/>
    <property type="evidence" value="ECO:0007669"/>
    <property type="project" value="UniProtKB-UniRule"/>
</dbReference>
<dbReference type="HAMAP" id="MF_01368">
    <property type="entry name" value="Ribosomal_bL17"/>
    <property type="match status" value="1"/>
</dbReference>
<dbReference type="PANTHER" id="PTHR14413">
    <property type="entry name" value="RIBOSOMAL PROTEIN L17"/>
    <property type="match status" value="1"/>
</dbReference>
<dbReference type="NCBIfam" id="TIGR00059">
    <property type="entry name" value="L17"/>
    <property type="match status" value="1"/>
</dbReference>